<comment type="caution">
    <text evidence="1">The sequence shown here is derived from an EMBL/GenBank/DDBJ whole genome shotgun (WGS) entry which is preliminary data.</text>
</comment>
<organism evidence="1 2">
    <name type="scientific">Ancylostoma ceylanicum</name>
    <dbReference type="NCBI Taxonomy" id="53326"/>
    <lineage>
        <taxon>Eukaryota</taxon>
        <taxon>Metazoa</taxon>
        <taxon>Ecdysozoa</taxon>
        <taxon>Nematoda</taxon>
        <taxon>Chromadorea</taxon>
        <taxon>Rhabditida</taxon>
        <taxon>Rhabditina</taxon>
        <taxon>Rhabditomorpha</taxon>
        <taxon>Strongyloidea</taxon>
        <taxon>Ancylostomatidae</taxon>
        <taxon>Ancylostomatinae</taxon>
        <taxon>Ancylostoma</taxon>
    </lineage>
</organism>
<gene>
    <name evidence="1" type="primary">Acey_s0055.g2604</name>
    <name evidence="1" type="ORF">Y032_0055g2604</name>
</gene>
<accession>A0A016U5E6</accession>
<evidence type="ECO:0000313" key="1">
    <source>
        <dbReference type="EMBL" id="EYC10524.1"/>
    </source>
</evidence>
<keyword evidence="2" id="KW-1185">Reference proteome</keyword>
<proteinExistence type="predicted"/>
<dbReference type="Proteomes" id="UP000024635">
    <property type="component" value="Unassembled WGS sequence"/>
</dbReference>
<sequence length="74" mass="8452">MNIIIAKILDNANKFITQCFSIIQIDRLMNLLIQLQILSPLVNYEVSLCYNTNNVTIKGNDLHKGIKTKQDCTQ</sequence>
<evidence type="ECO:0000313" key="2">
    <source>
        <dbReference type="Proteomes" id="UP000024635"/>
    </source>
</evidence>
<protein>
    <submittedName>
        <fullName evidence="1">Uncharacterized protein</fullName>
    </submittedName>
</protein>
<dbReference type="AlphaFoldDB" id="A0A016U5E6"/>
<name>A0A016U5E6_9BILA</name>
<reference evidence="2" key="1">
    <citation type="journal article" date="2015" name="Nat. Genet.">
        <title>The genome and transcriptome of the zoonotic hookworm Ancylostoma ceylanicum identify infection-specific gene families.</title>
        <authorList>
            <person name="Schwarz E.M."/>
            <person name="Hu Y."/>
            <person name="Antoshechkin I."/>
            <person name="Miller M.M."/>
            <person name="Sternberg P.W."/>
            <person name="Aroian R.V."/>
        </authorList>
    </citation>
    <scope>NUCLEOTIDE SEQUENCE</scope>
    <source>
        <strain evidence="2">HY135</strain>
    </source>
</reference>
<dbReference type="EMBL" id="JARK01001391">
    <property type="protein sequence ID" value="EYC10524.1"/>
    <property type="molecule type" value="Genomic_DNA"/>
</dbReference>